<dbReference type="SMART" id="SM00034">
    <property type="entry name" value="CLECT"/>
    <property type="match status" value="1"/>
</dbReference>
<evidence type="ECO:0000256" key="3">
    <source>
        <dbReference type="PROSITE-ProRule" id="PRU00059"/>
    </source>
</evidence>
<evidence type="ECO:0000259" key="8">
    <source>
        <dbReference type="PROSITE" id="PS50041"/>
    </source>
</evidence>
<dbReference type="InterPro" id="IPR016186">
    <property type="entry name" value="C-type_lectin-like/link_sf"/>
</dbReference>
<dbReference type="CDD" id="cd00041">
    <property type="entry name" value="CUB"/>
    <property type="match status" value="1"/>
</dbReference>
<dbReference type="PANTHER" id="PTHR24251">
    <property type="entry name" value="OVOCHYMASE-RELATED"/>
    <property type="match status" value="1"/>
</dbReference>
<comment type="caution">
    <text evidence="3">Lacks conserved residue(s) required for the propagation of feature annotation.</text>
</comment>
<feature type="transmembrane region" description="Helical" evidence="5">
    <location>
        <begin position="309"/>
        <end position="331"/>
    </location>
</feature>
<dbReference type="Proteomes" id="UP000095287">
    <property type="component" value="Unplaced"/>
</dbReference>
<dbReference type="WBParaSite" id="L893_g2730.t1">
    <property type="protein sequence ID" value="L893_g2730.t1"/>
    <property type="gene ID" value="L893_g2730"/>
</dbReference>
<feature type="signal peptide" evidence="6">
    <location>
        <begin position="1"/>
        <end position="17"/>
    </location>
</feature>
<dbReference type="CDD" id="cd00037">
    <property type="entry name" value="CLECT"/>
    <property type="match status" value="1"/>
</dbReference>
<accession>A0A1I7ZKU5</accession>
<keyword evidence="5" id="KW-0812">Transmembrane</keyword>
<dbReference type="SMART" id="SM00042">
    <property type="entry name" value="CUB"/>
    <property type="match status" value="1"/>
</dbReference>
<protein>
    <submittedName>
        <fullName evidence="10">CUB domain-containing protein</fullName>
    </submittedName>
</protein>
<dbReference type="InterPro" id="IPR016187">
    <property type="entry name" value="CTDL_fold"/>
</dbReference>
<keyword evidence="1" id="KW-0677">Repeat</keyword>
<dbReference type="Gene3D" id="3.10.100.10">
    <property type="entry name" value="Mannose-Binding Protein A, subunit A"/>
    <property type="match status" value="1"/>
</dbReference>
<dbReference type="Pfam" id="PF00431">
    <property type="entry name" value="CUB"/>
    <property type="match status" value="1"/>
</dbReference>
<dbReference type="AlphaFoldDB" id="A0A1I7ZKU5"/>
<dbReference type="InterPro" id="IPR035914">
    <property type="entry name" value="Sperma_CUB_dom_sf"/>
</dbReference>
<dbReference type="PROSITE" id="PS50041">
    <property type="entry name" value="C_TYPE_LECTIN_2"/>
    <property type="match status" value="1"/>
</dbReference>
<dbReference type="Pfam" id="PF00059">
    <property type="entry name" value="Lectin_C"/>
    <property type="match status" value="1"/>
</dbReference>
<reference evidence="10" key="1">
    <citation type="submission" date="2016-11" db="UniProtKB">
        <authorList>
            <consortium name="WormBaseParasite"/>
        </authorList>
    </citation>
    <scope>IDENTIFICATION</scope>
</reference>
<organism evidence="9 10">
    <name type="scientific">Steinernema glaseri</name>
    <dbReference type="NCBI Taxonomy" id="37863"/>
    <lineage>
        <taxon>Eukaryota</taxon>
        <taxon>Metazoa</taxon>
        <taxon>Ecdysozoa</taxon>
        <taxon>Nematoda</taxon>
        <taxon>Chromadorea</taxon>
        <taxon>Rhabditida</taxon>
        <taxon>Tylenchina</taxon>
        <taxon>Panagrolaimomorpha</taxon>
        <taxon>Strongyloidoidea</taxon>
        <taxon>Steinernematidae</taxon>
        <taxon>Steinernema</taxon>
    </lineage>
</organism>
<name>A0A1I7ZKU5_9BILA</name>
<dbReference type="InterPro" id="IPR001304">
    <property type="entry name" value="C-type_lectin-like"/>
</dbReference>
<keyword evidence="6" id="KW-0732">Signal</keyword>
<feature type="region of interest" description="Disordered" evidence="4">
    <location>
        <begin position="379"/>
        <end position="418"/>
    </location>
</feature>
<evidence type="ECO:0000313" key="9">
    <source>
        <dbReference type="Proteomes" id="UP000095287"/>
    </source>
</evidence>
<dbReference type="InterPro" id="IPR000859">
    <property type="entry name" value="CUB_dom"/>
</dbReference>
<evidence type="ECO:0000256" key="4">
    <source>
        <dbReference type="SAM" id="MobiDB-lite"/>
    </source>
</evidence>
<dbReference type="PROSITE" id="PS01180">
    <property type="entry name" value="CUB"/>
    <property type="match status" value="1"/>
</dbReference>
<keyword evidence="5" id="KW-0472">Membrane</keyword>
<keyword evidence="2" id="KW-1015">Disulfide bond</keyword>
<evidence type="ECO:0000256" key="5">
    <source>
        <dbReference type="SAM" id="Phobius"/>
    </source>
</evidence>
<evidence type="ECO:0000256" key="6">
    <source>
        <dbReference type="SAM" id="SignalP"/>
    </source>
</evidence>
<evidence type="ECO:0000256" key="2">
    <source>
        <dbReference type="ARBA" id="ARBA00023157"/>
    </source>
</evidence>
<sequence length="529" mass="59221">MLICILLLMSSTDGVRSVEPNPCSRNPSILIASDSPKHITSPHQGNKYLPNTDCQFLLRTTNPENRIAINILSSRLEEPLFDNCTDYVTVRDGDHRTSSDIITWCGRRAPAQVIGTKNSLFLAFHSDAFVESQGFNLTYREFPFPGCPPGWVTMEDEDSDDEEENVERWCYWAGGYSGKGLSWAEAQHECAMSQSNLVTFDSLQEREFLREKFAEKAQAFWTGYNSIDDDETFTAIDDTPLPKDFPQFSSKHYTEDCSLVNFAEGEQTYLPADCRKKKPFICARKYGDLIIPAPMKAVRHGLEQASADVTYWVLIIVVLILLLLLCCIAVGHCKERFFGARVEPVEENRFVAQTANNQAAFSTTVSQNPSVTHVNMEAGRAPNHTAANQTRPKSSKPIKGAELNNIPPTVPSHTIEENEQTPVETIKETHAMSEIQPSTSGAHPVGIEEGRSALRNHAETNLEIPQDRTTRVSVEDAMRLETELSLMGSKQASTLTNTEEAKKMMFVRPKMSLLEHSSAISLDDFWKNM</sequence>
<feature type="domain" description="C-type lectin" evidence="8">
    <location>
        <begin position="166"/>
        <end position="283"/>
    </location>
</feature>
<keyword evidence="9" id="KW-1185">Reference proteome</keyword>
<dbReference type="SUPFAM" id="SSF49854">
    <property type="entry name" value="Spermadhesin, CUB domain"/>
    <property type="match status" value="1"/>
</dbReference>
<evidence type="ECO:0000259" key="7">
    <source>
        <dbReference type="PROSITE" id="PS01180"/>
    </source>
</evidence>
<evidence type="ECO:0000256" key="1">
    <source>
        <dbReference type="ARBA" id="ARBA00022737"/>
    </source>
</evidence>
<proteinExistence type="predicted"/>
<feature type="domain" description="CUB" evidence="7">
    <location>
        <begin position="23"/>
        <end position="142"/>
    </location>
</feature>
<keyword evidence="5" id="KW-1133">Transmembrane helix</keyword>
<dbReference type="SUPFAM" id="SSF56436">
    <property type="entry name" value="C-type lectin-like"/>
    <property type="match status" value="1"/>
</dbReference>
<feature type="chain" id="PRO_5009313605" evidence="6">
    <location>
        <begin position="18"/>
        <end position="529"/>
    </location>
</feature>
<evidence type="ECO:0000313" key="10">
    <source>
        <dbReference type="WBParaSite" id="L893_g2730.t1"/>
    </source>
</evidence>
<dbReference type="Gene3D" id="2.60.120.290">
    <property type="entry name" value="Spermadhesin, CUB domain"/>
    <property type="match status" value="1"/>
</dbReference>